<dbReference type="EMBL" id="JAACXV010017636">
    <property type="protein sequence ID" value="KAF7264302.1"/>
    <property type="molecule type" value="Genomic_DNA"/>
</dbReference>
<reference evidence="4" key="1">
    <citation type="submission" date="2020-08" db="EMBL/GenBank/DDBJ databases">
        <title>Genome sequencing and assembly of the red palm weevil Rhynchophorus ferrugineus.</title>
        <authorList>
            <person name="Dias G.B."/>
            <person name="Bergman C.M."/>
            <person name="Manee M."/>
        </authorList>
    </citation>
    <scope>NUCLEOTIDE SEQUENCE</scope>
    <source>
        <strain evidence="4">AA-2017</strain>
        <tissue evidence="4">Whole larva</tissue>
    </source>
</reference>
<dbReference type="GO" id="GO:0005634">
    <property type="term" value="C:nucleus"/>
    <property type="evidence" value="ECO:0007669"/>
    <property type="project" value="TreeGrafter"/>
</dbReference>
<dbReference type="PANTHER" id="PTHR15615:SF108">
    <property type="entry name" value="PROTEIN CNPPD1"/>
    <property type="match status" value="1"/>
</dbReference>
<evidence type="ECO:0000313" key="4">
    <source>
        <dbReference type="EMBL" id="KAF7264302.1"/>
    </source>
</evidence>
<feature type="transmembrane region" description="Helical" evidence="3">
    <location>
        <begin position="209"/>
        <end position="234"/>
    </location>
</feature>
<dbReference type="GO" id="GO:0019901">
    <property type="term" value="F:protein kinase binding"/>
    <property type="evidence" value="ECO:0007669"/>
    <property type="project" value="InterPro"/>
</dbReference>
<sequence>MSKIYKKPPKCKGMEDHQKYLSRITKTLYYGKLPKSDVLSLPVTELAAEIFSETHKGKTLERLHCDTAAQISRNACVSPCSLVLAMIYLERLKKCNVEYLERTTPSDLFLVSLMVSSKYLFDDGEADEVYMDEWAASSEMTCKELVLLERDFLKAIDWQIFVNELSFWKKFGDIERQLAKKEGINRGSFTYTELQTLSSTIDINNIVQCLMCISVVLAAAYTAGLLTVVGSVYLTSHIPGNYLYQARIQDTTPTAFKHHTYEVKEMFINKPCNKTALEVASAKHGNILNSNALKVFRAGILLASIQSGSTYNISKPQYPTDSVDLETESCQQVGWDWWNIPAMIWLSKASDFICHLNFPPIENYIYFLENKATNNKLIYLEDHIQKATKTRIQDQIESSWHTEWIDSIRYSYYSNILPFLQNVKS</sequence>
<dbReference type="OrthoDB" id="244495at2759"/>
<evidence type="ECO:0000256" key="3">
    <source>
        <dbReference type="SAM" id="Phobius"/>
    </source>
</evidence>
<proteinExistence type="inferred from homology"/>
<evidence type="ECO:0000256" key="1">
    <source>
        <dbReference type="ARBA" id="ARBA00038508"/>
    </source>
</evidence>
<keyword evidence="3" id="KW-1133">Transmembrane helix</keyword>
<organism evidence="4 5">
    <name type="scientific">Rhynchophorus ferrugineus</name>
    <name type="common">Red palm weevil</name>
    <name type="synonym">Curculio ferrugineus</name>
    <dbReference type="NCBI Taxonomy" id="354439"/>
    <lineage>
        <taxon>Eukaryota</taxon>
        <taxon>Metazoa</taxon>
        <taxon>Ecdysozoa</taxon>
        <taxon>Arthropoda</taxon>
        <taxon>Hexapoda</taxon>
        <taxon>Insecta</taxon>
        <taxon>Pterygota</taxon>
        <taxon>Neoptera</taxon>
        <taxon>Endopterygota</taxon>
        <taxon>Coleoptera</taxon>
        <taxon>Polyphaga</taxon>
        <taxon>Cucujiformia</taxon>
        <taxon>Curculionidae</taxon>
        <taxon>Dryophthorinae</taxon>
        <taxon>Rhynchophorus</taxon>
    </lineage>
</organism>
<dbReference type="PANTHER" id="PTHR15615">
    <property type="match status" value="1"/>
</dbReference>
<gene>
    <name evidence="4" type="ORF">GWI33_000332</name>
</gene>
<dbReference type="GO" id="GO:0016538">
    <property type="term" value="F:cyclin-dependent protein serine/threonine kinase regulator activity"/>
    <property type="evidence" value="ECO:0007669"/>
    <property type="project" value="TreeGrafter"/>
</dbReference>
<keyword evidence="3" id="KW-0812">Transmembrane</keyword>
<protein>
    <recommendedName>
        <fullName evidence="2">Protein CNPPD1</fullName>
    </recommendedName>
</protein>
<dbReference type="InterPro" id="IPR013922">
    <property type="entry name" value="Cyclin_PHO80-like"/>
</dbReference>
<keyword evidence="5" id="KW-1185">Reference proteome</keyword>
<dbReference type="AlphaFoldDB" id="A0A834HLC8"/>
<evidence type="ECO:0000256" key="2">
    <source>
        <dbReference type="ARBA" id="ARBA00040808"/>
    </source>
</evidence>
<name>A0A834HLC8_RHYFE</name>
<dbReference type="Proteomes" id="UP000625711">
    <property type="component" value="Unassembled WGS sequence"/>
</dbReference>
<accession>A0A834HLC8</accession>
<dbReference type="Gene3D" id="1.10.472.10">
    <property type="entry name" value="Cyclin-like"/>
    <property type="match status" value="1"/>
</dbReference>
<keyword evidence="3" id="KW-0472">Membrane</keyword>
<dbReference type="GO" id="GO:0000307">
    <property type="term" value="C:cyclin-dependent protein kinase holoenzyme complex"/>
    <property type="evidence" value="ECO:0007669"/>
    <property type="project" value="TreeGrafter"/>
</dbReference>
<dbReference type="CDD" id="cd20557">
    <property type="entry name" value="CYCLIN_ScPCL1-like"/>
    <property type="match status" value="1"/>
</dbReference>
<dbReference type="Pfam" id="PF08613">
    <property type="entry name" value="Cyclin"/>
    <property type="match status" value="1"/>
</dbReference>
<evidence type="ECO:0000313" key="5">
    <source>
        <dbReference type="Proteomes" id="UP000625711"/>
    </source>
</evidence>
<comment type="caution">
    <text evidence="4">The sequence shown here is derived from an EMBL/GenBank/DDBJ whole genome shotgun (WGS) entry which is preliminary data.</text>
</comment>
<comment type="similarity">
    <text evidence="1">Belongs to the CNPPD1 family.</text>
</comment>